<evidence type="ECO:0000313" key="12">
    <source>
        <dbReference type="Proteomes" id="UP001626550"/>
    </source>
</evidence>
<feature type="transmembrane region" description="Helical" evidence="9">
    <location>
        <begin position="242"/>
        <end position="265"/>
    </location>
</feature>
<dbReference type="SUPFAM" id="SSF81321">
    <property type="entry name" value="Family A G protein-coupled receptor-like"/>
    <property type="match status" value="1"/>
</dbReference>
<feature type="transmembrane region" description="Helical" evidence="9">
    <location>
        <begin position="53"/>
        <end position="75"/>
    </location>
</feature>
<dbReference type="PANTHER" id="PTHR24249">
    <property type="entry name" value="HISTAMINE RECEPTOR-RELATED G-PROTEIN COUPLED RECEPTOR"/>
    <property type="match status" value="1"/>
</dbReference>
<comment type="subcellular location">
    <subcellularLocation>
        <location evidence="1">Cell membrane</location>
        <topology evidence="1">Multi-pass membrane protein</topology>
    </subcellularLocation>
</comment>
<feature type="domain" description="G-protein coupled receptors family 1 profile" evidence="10">
    <location>
        <begin position="33"/>
        <end position="296"/>
    </location>
</feature>
<dbReference type="GO" id="GO:0005886">
    <property type="term" value="C:plasma membrane"/>
    <property type="evidence" value="ECO:0007669"/>
    <property type="project" value="UniProtKB-SubCell"/>
</dbReference>
<keyword evidence="5" id="KW-0297">G-protein coupled receptor</keyword>
<evidence type="ECO:0000259" key="10">
    <source>
        <dbReference type="PROSITE" id="PS50262"/>
    </source>
</evidence>
<comment type="caution">
    <text evidence="11">The sequence shown here is derived from an EMBL/GenBank/DDBJ whole genome shotgun (WGS) entry which is preliminary data.</text>
</comment>
<dbReference type="CDD" id="cd00637">
    <property type="entry name" value="7tm_classA_rhodopsin-like"/>
    <property type="match status" value="1"/>
</dbReference>
<dbReference type="Gene3D" id="1.20.1070.10">
    <property type="entry name" value="Rhodopsin 7-helix transmembrane proteins"/>
    <property type="match status" value="1"/>
</dbReference>
<dbReference type="Pfam" id="PF00001">
    <property type="entry name" value="7tm_1"/>
    <property type="match status" value="1"/>
</dbReference>
<reference evidence="11 12" key="1">
    <citation type="submission" date="2024-11" db="EMBL/GenBank/DDBJ databases">
        <title>Adaptive evolution of stress response genes in parasites aligns with host niche diversity.</title>
        <authorList>
            <person name="Hahn C."/>
            <person name="Resl P."/>
        </authorList>
    </citation>
    <scope>NUCLEOTIDE SEQUENCE [LARGE SCALE GENOMIC DNA]</scope>
    <source>
        <strain evidence="11">EGGRZ-B1_66</strain>
        <tissue evidence="11">Body</tissue>
    </source>
</reference>
<evidence type="ECO:0000256" key="5">
    <source>
        <dbReference type="ARBA" id="ARBA00023040"/>
    </source>
</evidence>
<keyword evidence="12" id="KW-1185">Reference proteome</keyword>
<evidence type="ECO:0000256" key="8">
    <source>
        <dbReference type="ARBA" id="ARBA00023224"/>
    </source>
</evidence>
<dbReference type="PRINTS" id="PR00237">
    <property type="entry name" value="GPCRRHODOPSN"/>
</dbReference>
<keyword evidence="8" id="KW-0807">Transducer</keyword>
<evidence type="ECO:0000256" key="3">
    <source>
        <dbReference type="ARBA" id="ARBA00022692"/>
    </source>
</evidence>
<keyword evidence="3 9" id="KW-0812">Transmembrane</keyword>
<feature type="transmembrane region" description="Helical" evidence="9">
    <location>
        <begin position="95"/>
        <end position="116"/>
    </location>
</feature>
<evidence type="ECO:0000256" key="4">
    <source>
        <dbReference type="ARBA" id="ARBA00022989"/>
    </source>
</evidence>
<evidence type="ECO:0000256" key="6">
    <source>
        <dbReference type="ARBA" id="ARBA00023136"/>
    </source>
</evidence>
<feature type="transmembrane region" description="Helical" evidence="9">
    <location>
        <begin position="137"/>
        <end position="164"/>
    </location>
</feature>
<accession>A0ABD2PUU5</accession>
<evidence type="ECO:0000256" key="1">
    <source>
        <dbReference type="ARBA" id="ARBA00004651"/>
    </source>
</evidence>
<proteinExistence type="predicted"/>
<dbReference type="GO" id="GO:0004930">
    <property type="term" value="F:G protein-coupled receptor activity"/>
    <property type="evidence" value="ECO:0007669"/>
    <property type="project" value="UniProtKB-KW"/>
</dbReference>
<evidence type="ECO:0000256" key="7">
    <source>
        <dbReference type="ARBA" id="ARBA00023170"/>
    </source>
</evidence>
<protein>
    <recommendedName>
        <fullName evidence="10">G-protein coupled receptors family 1 profile domain-containing protein</fullName>
    </recommendedName>
</protein>
<dbReference type="PANTHER" id="PTHR24249:SF372">
    <property type="entry name" value="G-PROTEIN COUPLED RECEPTORS FAMILY 1 PROFILE DOMAIN-CONTAINING PROTEIN"/>
    <property type="match status" value="1"/>
</dbReference>
<feature type="transmembrane region" description="Helical" evidence="9">
    <location>
        <begin position="184"/>
        <end position="208"/>
    </location>
</feature>
<name>A0ABD2PUU5_9PLAT</name>
<evidence type="ECO:0000256" key="2">
    <source>
        <dbReference type="ARBA" id="ARBA00022475"/>
    </source>
</evidence>
<evidence type="ECO:0000313" key="11">
    <source>
        <dbReference type="EMBL" id="KAL3310241.1"/>
    </source>
</evidence>
<feature type="transmembrane region" description="Helical" evidence="9">
    <location>
        <begin position="277"/>
        <end position="299"/>
    </location>
</feature>
<keyword evidence="4 9" id="KW-1133">Transmembrane helix</keyword>
<dbReference type="AlphaFoldDB" id="A0ABD2PUU5"/>
<keyword evidence="7" id="KW-0675">Receptor</keyword>
<dbReference type="InterPro" id="IPR000276">
    <property type="entry name" value="GPCR_Rhodpsn"/>
</dbReference>
<evidence type="ECO:0000256" key="9">
    <source>
        <dbReference type="SAM" id="Phobius"/>
    </source>
</evidence>
<feature type="transmembrane region" description="Helical" evidence="9">
    <location>
        <begin position="19"/>
        <end position="41"/>
    </location>
</feature>
<gene>
    <name evidence="11" type="ORF">Ciccas_011197</name>
</gene>
<keyword evidence="2" id="KW-1003">Cell membrane</keyword>
<dbReference type="EMBL" id="JBJKFK010003120">
    <property type="protein sequence ID" value="KAL3310241.1"/>
    <property type="molecule type" value="Genomic_DNA"/>
</dbReference>
<dbReference type="InterPro" id="IPR050569">
    <property type="entry name" value="TAAR"/>
</dbReference>
<organism evidence="11 12">
    <name type="scientific">Cichlidogyrus casuarinus</name>
    <dbReference type="NCBI Taxonomy" id="1844966"/>
    <lineage>
        <taxon>Eukaryota</taxon>
        <taxon>Metazoa</taxon>
        <taxon>Spiralia</taxon>
        <taxon>Lophotrochozoa</taxon>
        <taxon>Platyhelminthes</taxon>
        <taxon>Monogenea</taxon>
        <taxon>Monopisthocotylea</taxon>
        <taxon>Dactylogyridea</taxon>
        <taxon>Ancyrocephalidae</taxon>
        <taxon>Cichlidogyrus</taxon>
    </lineage>
</organism>
<keyword evidence="6 9" id="KW-0472">Membrane</keyword>
<dbReference type="PROSITE" id="PS50262">
    <property type="entry name" value="G_PROTEIN_RECEP_F1_2"/>
    <property type="match status" value="1"/>
</dbReference>
<dbReference type="Proteomes" id="UP001626550">
    <property type="component" value="Unassembled WGS sequence"/>
</dbReference>
<dbReference type="InterPro" id="IPR017452">
    <property type="entry name" value="GPCR_Rhodpsn_7TM"/>
</dbReference>
<sequence>MSTCNQTGEVDLSLQTRLYAIPIIFVGLCSIVGNSVVIAVLSTDNALKPMRHASNHVLFMFSLAISDLGSGLLFLCTSAKYALLQKAPSSIELQIGAGFKYLFMTNSLLALIGISIDKLMYIQYPYAYGRVWNRKRCLVYLLLQWLLIGSMSLLPTGIFAIPNYCYIFRNTTYDFETKHEADVSALVIVRIVLFLIMLLTLCFGYGRVWCITRSKLRKTPYMATDPDNSSFNATWRLRGMKMIVIIVTMFILLFLPYFIIMTIFAMPKINMGSKQAVLYSVTWFAMLYTCVNVLIYSFAYKPFRKGLRDLFRRNKTRRISLPQRGGLVSTTPKIPDEYDTHLYASQQKVSS</sequence>